<reference evidence="1 2" key="1">
    <citation type="submission" date="2017-11" db="EMBL/GenBank/DDBJ databases">
        <title>Isolation and Characterization of Methanofollis Species from Methane Seep Offshore SW Taiwan.</title>
        <authorList>
            <person name="Teng N.-H."/>
            <person name="Lai M.-C."/>
            <person name="Chen S.-C."/>
        </authorList>
    </citation>
    <scope>NUCLEOTIDE SEQUENCE [LARGE SCALE GENOMIC DNA]</scope>
    <source>
        <strain evidence="1 2">FWC-SCC2</strain>
    </source>
</reference>
<accession>A0A483CN12</accession>
<dbReference type="AlphaFoldDB" id="A0A483CN12"/>
<name>A0A483CN12_9EURY</name>
<keyword evidence="2" id="KW-1185">Reference proteome</keyword>
<dbReference type="EMBL" id="PGCL01000008">
    <property type="protein sequence ID" value="TAJ43340.1"/>
    <property type="molecule type" value="Genomic_DNA"/>
</dbReference>
<evidence type="ECO:0000313" key="1">
    <source>
        <dbReference type="EMBL" id="TAJ43340.1"/>
    </source>
</evidence>
<protein>
    <submittedName>
        <fullName evidence="1">Uncharacterized protein</fullName>
    </submittedName>
</protein>
<comment type="caution">
    <text evidence="1">The sequence shown here is derived from an EMBL/GenBank/DDBJ whole genome shotgun (WGS) entry which is preliminary data.</text>
</comment>
<dbReference type="Proteomes" id="UP000292580">
    <property type="component" value="Unassembled WGS sequence"/>
</dbReference>
<organism evidence="1 2">
    <name type="scientific">Methanofollis fontis</name>
    <dbReference type="NCBI Taxonomy" id="2052832"/>
    <lineage>
        <taxon>Archaea</taxon>
        <taxon>Methanobacteriati</taxon>
        <taxon>Methanobacteriota</taxon>
        <taxon>Stenosarchaea group</taxon>
        <taxon>Methanomicrobia</taxon>
        <taxon>Methanomicrobiales</taxon>
        <taxon>Methanomicrobiaceae</taxon>
        <taxon>Methanofollis</taxon>
    </lineage>
</organism>
<sequence>MEHPANRIAYRDSHTRYGAETDAIWEETGFFPSPACCATVELLHRLFMVGGADPDEVDALVRQAEHLLHTTGDGDDGITVTDPLRVFGTASEYGITLAGKTPDEAAMEITREIVADYRRAIPP</sequence>
<proteinExistence type="predicted"/>
<gene>
    <name evidence="1" type="ORF">CUJ86_11345</name>
</gene>
<evidence type="ECO:0000313" key="2">
    <source>
        <dbReference type="Proteomes" id="UP000292580"/>
    </source>
</evidence>
<dbReference type="RefSeq" id="WP_130647688.1">
    <property type="nucleotide sequence ID" value="NZ_PGCL01000008.1"/>
</dbReference>